<evidence type="ECO:0000313" key="9">
    <source>
        <dbReference type="Proteomes" id="UP000294498"/>
    </source>
</evidence>
<evidence type="ECO:0000256" key="3">
    <source>
        <dbReference type="ARBA" id="ARBA00023136"/>
    </source>
</evidence>
<dbReference type="InterPro" id="IPR008969">
    <property type="entry name" value="CarboxyPept-like_regulatory"/>
</dbReference>
<dbReference type="Gene3D" id="2.60.40.1120">
    <property type="entry name" value="Carboxypeptidase-like, regulatory domain"/>
    <property type="match status" value="1"/>
</dbReference>
<dbReference type="GO" id="GO:0015344">
    <property type="term" value="F:siderophore uptake transmembrane transporter activity"/>
    <property type="evidence" value="ECO:0007669"/>
    <property type="project" value="TreeGrafter"/>
</dbReference>
<dbReference type="OrthoDB" id="9768177at2"/>
<evidence type="ECO:0000256" key="2">
    <source>
        <dbReference type="ARBA" id="ARBA00022729"/>
    </source>
</evidence>
<comment type="subcellular location">
    <subcellularLocation>
        <location evidence="5">Cell outer membrane</location>
        <topology evidence="5">Multi-pass membrane protein</topology>
    </subcellularLocation>
</comment>
<evidence type="ECO:0000256" key="1">
    <source>
        <dbReference type="ARBA" id="ARBA00022448"/>
    </source>
</evidence>
<dbReference type="PANTHER" id="PTHR30069:SF29">
    <property type="entry name" value="HEMOGLOBIN AND HEMOGLOBIN-HAPTOGLOBIN-BINDING PROTEIN 1-RELATED"/>
    <property type="match status" value="1"/>
</dbReference>
<feature type="domain" description="Secretin/TonB short N-terminal" evidence="7">
    <location>
        <begin position="53"/>
        <end position="104"/>
    </location>
</feature>
<dbReference type="EMBL" id="SODV01000002">
    <property type="protein sequence ID" value="TDW96913.1"/>
    <property type="molecule type" value="Genomic_DNA"/>
</dbReference>
<protein>
    <submittedName>
        <fullName evidence="8">TonB-linked SusC/RagA family outer membrane protein</fullName>
    </submittedName>
</protein>
<evidence type="ECO:0000256" key="4">
    <source>
        <dbReference type="ARBA" id="ARBA00023237"/>
    </source>
</evidence>
<dbReference type="InterPro" id="IPR018247">
    <property type="entry name" value="EF_Hand_1_Ca_BS"/>
</dbReference>
<comment type="caution">
    <text evidence="8">The sequence shown here is derived from an EMBL/GenBank/DDBJ whole genome shotgun (WGS) entry which is preliminary data.</text>
</comment>
<dbReference type="Gene3D" id="3.55.50.30">
    <property type="match status" value="1"/>
</dbReference>
<dbReference type="GO" id="GO:0009279">
    <property type="term" value="C:cell outer membrane"/>
    <property type="evidence" value="ECO:0007669"/>
    <property type="project" value="UniProtKB-SubCell"/>
</dbReference>
<feature type="chain" id="PRO_5020295543" evidence="6">
    <location>
        <begin position="23"/>
        <end position="1154"/>
    </location>
</feature>
<dbReference type="SMART" id="SM00965">
    <property type="entry name" value="STN"/>
    <property type="match status" value="1"/>
</dbReference>
<keyword evidence="2 6" id="KW-0732">Signal</keyword>
<dbReference type="NCBIfam" id="TIGR04056">
    <property type="entry name" value="OMP_RagA_SusC"/>
    <property type="match status" value="1"/>
</dbReference>
<sequence>MNKIRQAVCLLLAFLGTIGLTAGRPAQEPRLTVSLKDAPLSKVFELIQKKTDYQFMYNDDVLAGAPLVSVHLKNAPLSEILETCFQSAHLRYKIDDKTILVMAPEQTTPAVQQPPAVVHGVVRDEKGAPIEGVSVLIKGSTKGTTTDAEGHFSIDVPGDKDVLVFSYIGFAKQEKTVGASKTMVITLKVLDNSLNDVVVVGYGTQKKVNVLGAVSVVKSDELVVTKNENVVNMLTGKVPGMRIQQMSSEPGSFNTAYDIRGFGSNATESPSPPLIIIDGVPRSSGDFSRMDPSEIDNISVLKDASAAIYGVKAANGVILVTTKRGARNANGKFNINYSFNQSWQQFLDVPKTVNGAQYMELYNESIKRNYQTNIVSTAPPAFSDSLIQEYATGKLQSTDWMHAITRPFAPETQHNLNMTGGSDKVNYFFDLGYMTQGSLFKTNSINYDRWNFRSNVNLNFTKRLRGAVLVSGYSDTKNAPYASVWTIFKYAENLLPTDPIYANNNPLYPHLEPDNSNPVVMTNSNLVGQNTYKNNNFQGQMQLEYDVPGIPGLMAKGMYNYGYSVSDNTIINQAHNLYTYDAINNVYDATTVSSPSWVQRQYYTNTNTLMQLSLNYHRQFAGAHNVTGLMLYEENYGKGDNFQAQESFSLGIPYLFAGNAGDYNYLKALQDGSGLVNQVTKSIIGRFDYDYKGRYLAEFSFRDDGSSKYSPTGRWGFFPGALVGWRISNEPFLQKLIAPSILNNLKVRASYGKLGDDGALNYQWVSGYSYPGPGAVLNGSYTGGVVSQGIPDPGLTWMVSKTFNIGADFDLYNGLIGGSFDYFKRTRTGIPATPNAQLPGTSGLQPLQANLNGDVTRGVELTLTHRHSIRDFSYNVAFNIGYSRNRYAFQEETRASSQYDQYLYSLTGRNTNIWWGYIAEGRFTSYAQIQKYEANTGGGNQNVVPGDYYYKDVNHDGVIDQKDMVPIGIRDLPLLNYGLTLGASWRHFDLSVLFQGSTDFHVQYAEQLSQPLMYQRSALVEFMDRWHPKDPNANMFDPNTVWVPGYYPTTGSTEAQGTAAVQNASYLRIKTLEIGYSLTRKLLTRVGIQNLRVYVNSYNLATFTHLKYSDPEHPGVTGSTSAGDSRINQDWNISQGGYLYPENRTFSVGASVSF</sequence>
<name>A0A4R8DGV9_9BACT</name>
<dbReference type="PROSITE" id="PS00018">
    <property type="entry name" value="EF_HAND_1"/>
    <property type="match status" value="1"/>
</dbReference>
<dbReference type="RefSeq" id="WP_133998200.1">
    <property type="nucleotide sequence ID" value="NZ_SODV01000002.1"/>
</dbReference>
<proteinExistence type="inferred from homology"/>
<keyword evidence="5" id="KW-0812">Transmembrane</keyword>
<dbReference type="InterPro" id="IPR039426">
    <property type="entry name" value="TonB-dep_rcpt-like"/>
</dbReference>
<gene>
    <name evidence="8" type="ORF">EDB95_4749</name>
</gene>
<keyword evidence="3 5" id="KW-0472">Membrane</keyword>
<dbReference type="Pfam" id="PF13715">
    <property type="entry name" value="CarbopepD_reg_2"/>
    <property type="match status" value="1"/>
</dbReference>
<keyword evidence="4 5" id="KW-0998">Cell outer membrane</keyword>
<keyword evidence="5" id="KW-1134">Transmembrane beta strand</keyword>
<dbReference type="InterPro" id="IPR011662">
    <property type="entry name" value="Secretin/TonB_short_N"/>
</dbReference>
<dbReference type="Pfam" id="PF07660">
    <property type="entry name" value="STN"/>
    <property type="match status" value="1"/>
</dbReference>
<dbReference type="Pfam" id="PF07715">
    <property type="entry name" value="Plug"/>
    <property type="match status" value="1"/>
</dbReference>
<dbReference type="GO" id="GO:0044718">
    <property type="term" value="P:siderophore transmembrane transport"/>
    <property type="evidence" value="ECO:0007669"/>
    <property type="project" value="TreeGrafter"/>
</dbReference>
<dbReference type="PANTHER" id="PTHR30069">
    <property type="entry name" value="TONB-DEPENDENT OUTER MEMBRANE RECEPTOR"/>
    <property type="match status" value="1"/>
</dbReference>
<dbReference type="AlphaFoldDB" id="A0A4R8DGV9"/>
<dbReference type="InterPro" id="IPR023996">
    <property type="entry name" value="TonB-dep_OMP_SusC/RagA"/>
</dbReference>
<dbReference type="Proteomes" id="UP000294498">
    <property type="component" value="Unassembled WGS sequence"/>
</dbReference>
<evidence type="ECO:0000256" key="5">
    <source>
        <dbReference type="PROSITE-ProRule" id="PRU01360"/>
    </source>
</evidence>
<evidence type="ECO:0000256" key="6">
    <source>
        <dbReference type="SAM" id="SignalP"/>
    </source>
</evidence>
<evidence type="ECO:0000313" key="8">
    <source>
        <dbReference type="EMBL" id="TDW96913.1"/>
    </source>
</evidence>
<comment type="similarity">
    <text evidence="5">Belongs to the TonB-dependent receptor family.</text>
</comment>
<dbReference type="NCBIfam" id="TIGR04057">
    <property type="entry name" value="SusC_RagA_signa"/>
    <property type="match status" value="1"/>
</dbReference>
<dbReference type="PROSITE" id="PS52016">
    <property type="entry name" value="TONB_DEPENDENT_REC_3"/>
    <property type="match status" value="1"/>
</dbReference>
<dbReference type="InterPro" id="IPR023997">
    <property type="entry name" value="TonB-dep_OMP_SusC/RagA_CS"/>
</dbReference>
<keyword evidence="9" id="KW-1185">Reference proteome</keyword>
<organism evidence="8 9">
    <name type="scientific">Dinghuibacter silviterrae</name>
    <dbReference type="NCBI Taxonomy" id="1539049"/>
    <lineage>
        <taxon>Bacteria</taxon>
        <taxon>Pseudomonadati</taxon>
        <taxon>Bacteroidota</taxon>
        <taxon>Chitinophagia</taxon>
        <taxon>Chitinophagales</taxon>
        <taxon>Chitinophagaceae</taxon>
        <taxon>Dinghuibacter</taxon>
    </lineage>
</organism>
<dbReference type="SUPFAM" id="SSF49464">
    <property type="entry name" value="Carboxypeptidase regulatory domain-like"/>
    <property type="match status" value="1"/>
</dbReference>
<dbReference type="InterPro" id="IPR012910">
    <property type="entry name" value="Plug_dom"/>
</dbReference>
<accession>A0A4R8DGV9</accession>
<dbReference type="SUPFAM" id="SSF56935">
    <property type="entry name" value="Porins"/>
    <property type="match status" value="1"/>
</dbReference>
<feature type="signal peptide" evidence="6">
    <location>
        <begin position="1"/>
        <end position="22"/>
    </location>
</feature>
<keyword evidence="1 5" id="KW-0813">Transport</keyword>
<dbReference type="InterPro" id="IPR037066">
    <property type="entry name" value="Plug_dom_sf"/>
</dbReference>
<reference evidence="8 9" key="1">
    <citation type="submission" date="2019-03" db="EMBL/GenBank/DDBJ databases">
        <title>Genomic Encyclopedia of Type Strains, Phase IV (KMG-IV): sequencing the most valuable type-strain genomes for metagenomic binning, comparative biology and taxonomic classification.</title>
        <authorList>
            <person name="Goeker M."/>
        </authorList>
    </citation>
    <scope>NUCLEOTIDE SEQUENCE [LARGE SCALE GENOMIC DNA]</scope>
    <source>
        <strain evidence="8 9">DSM 100059</strain>
    </source>
</reference>
<dbReference type="Gene3D" id="2.170.130.10">
    <property type="entry name" value="TonB-dependent receptor, plug domain"/>
    <property type="match status" value="1"/>
</dbReference>
<evidence type="ECO:0000259" key="7">
    <source>
        <dbReference type="SMART" id="SM00965"/>
    </source>
</evidence>